<dbReference type="Proteomes" id="UP001488838">
    <property type="component" value="Unassembled WGS sequence"/>
</dbReference>
<accession>A0AAW0JEL0</accession>
<keyword evidence="3" id="KW-1185">Reference proteome</keyword>
<reference evidence="2 3" key="1">
    <citation type="journal article" date="2023" name="bioRxiv">
        <title>Conserved and derived expression patterns and positive selection on dental genes reveal complex evolutionary context of ever-growing rodent molars.</title>
        <authorList>
            <person name="Calamari Z.T."/>
            <person name="Song A."/>
            <person name="Cohen E."/>
            <person name="Akter M."/>
            <person name="Roy R.D."/>
            <person name="Hallikas O."/>
            <person name="Christensen M.M."/>
            <person name="Li P."/>
            <person name="Marangoni P."/>
            <person name="Jernvall J."/>
            <person name="Klein O.D."/>
        </authorList>
    </citation>
    <scope>NUCLEOTIDE SEQUENCE [LARGE SCALE GENOMIC DNA]</scope>
    <source>
        <strain evidence="2">V071</strain>
    </source>
</reference>
<gene>
    <name evidence="2" type="ORF">U0070_009708</name>
</gene>
<comment type="caution">
    <text evidence="2">The sequence shown here is derived from an EMBL/GenBank/DDBJ whole genome shotgun (WGS) entry which is preliminary data.</text>
</comment>
<evidence type="ECO:0000313" key="3">
    <source>
        <dbReference type="Proteomes" id="UP001488838"/>
    </source>
</evidence>
<protein>
    <submittedName>
        <fullName evidence="2">Uncharacterized protein</fullName>
    </submittedName>
</protein>
<name>A0AAW0JEL0_MYOGA</name>
<dbReference type="AlphaFoldDB" id="A0AAW0JEL0"/>
<dbReference type="EMBL" id="JBBHLL010000041">
    <property type="protein sequence ID" value="KAK7825219.1"/>
    <property type="molecule type" value="Genomic_DNA"/>
</dbReference>
<sequence length="141" mass="16483">MVTVKATAAKNAAVQTISVYSSILKIAMDNLHITVNQLSTNDLIAHTHCSINQLHSVLVQQKSQQHIELPLERQKRKEKQAFDSSEANGFEQHRHETQTEQDREQRKSEMLWRMKCRPSFTDKQMPILIIYEMFSQYNNRN</sequence>
<evidence type="ECO:0000256" key="1">
    <source>
        <dbReference type="SAM" id="MobiDB-lite"/>
    </source>
</evidence>
<feature type="compositionally biased region" description="Basic and acidic residues" evidence="1">
    <location>
        <begin position="71"/>
        <end position="81"/>
    </location>
</feature>
<proteinExistence type="predicted"/>
<organism evidence="2 3">
    <name type="scientific">Myodes glareolus</name>
    <name type="common">Bank vole</name>
    <name type="synonym">Clethrionomys glareolus</name>
    <dbReference type="NCBI Taxonomy" id="447135"/>
    <lineage>
        <taxon>Eukaryota</taxon>
        <taxon>Metazoa</taxon>
        <taxon>Chordata</taxon>
        <taxon>Craniata</taxon>
        <taxon>Vertebrata</taxon>
        <taxon>Euteleostomi</taxon>
        <taxon>Mammalia</taxon>
        <taxon>Eutheria</taxon>
        <taxon>Euarchontoglires</taxon>
        <taxon>Glires</taxon>
        <taxon>Rodentia</taxon>
        <taxon>Myomorpha</taxon>
        <taxon>Muroidea</taxon>
        <taxon>Cricetidae</taxon>
        <taxon>Arvicolinae</taxon>
        <taxon>Myodes</taxon>
    </lineage>
</organism>
<evidence type="ECO:0000313" key="2">
    <source>
        <dbReference type="EMBL" id="KAK7825219.1"/>
    </source>
</evidence>
<feature type="compositionally biased region" description="Basic and acidic residues" evidence="1">
    <location>
        <begin position="91"/>
        <end position="108"/>
    </location>
</feature>
<feature type="region of interest" description="Disordered" evidence="1">
    <location>
        <begin position="71"/>
        <end position="108"/>
    </location>
</feature>